<comment type="caution">
    <text evidence="6">The sequence shown here is derived from an EMBL/GenBank/DDBJ whole genome shotgun (WGS) entry which is preliminary data.</text>
</comment>
<evidence type="ECO:0000313" key="7">
    <source>
        <dbReference type="Proteomes" id="UP000778951"/>
    </source>
</evidence>
<reference evidence="6" key="1">
    <citation type="submission" date="2020-03" db="EMBL/GenBank/DDBJ databases">
        <title>Spirochaetal bacteria isolated from arthropods constitute a novel genus Entomospira genus novum within the order Spirochaetales.</title>
        <authorList>
            <person name="Grana-Miraglia L."/>
            <person name="Sikutova S."/>
            <person name="Fingerle V."/>
            <person name="Sing A."/>
            <person name="Castillo-Ramirez S."/>
            <person name="Margos G."/>
            <person name="Rudolf I."/>
        </authorList>
    </citation>
    <scope>NUCLEOTIDE SEQUENCE</scope>
    <source>
        <strain evidence="6">BR149</strain>
    </source>
</reference>
<keyword evidence="2" id="KW-0805">Transcription regulation</keyword>
<evidence type="ECO:0000256" key="4">
    <source>
        <dbReference type="ARBA" id="ARBA00023163"/>
    </source>
</evidence>
<dbReference type="Gene3D" id="1.10.260.40">
    <property type="entry name" value="lambda repressor-like DNA-binding domains"/>
    <property type="match status" value="1"/>
</dbReference>
<evidence type="ECO:0000256" key="3">
    <source>
        <dbReference type="ARBA" id="ARBA00023125"/>
    </source>
</evidence>
<dbReference type="PROSITE" id="PS50932">
    <property type="entry name" value="HTH_LACI_2"/>
    <property type="match status" value="1"/>
</dbReference>
<dbReference type="CDD" id="cd01392">
    <property type="entry name" value="HTH_LacI"/>
    <property type="match status" value="1"/>
</dbReference>
<dbReference type="SUPFAM" id="SSF47413">
    <property type="entry name" value="lambda repressor-like DNA-binding domains"/>
    <property type="match status" value="1"/>
</dbReference>
<dbReference type="RefSeq" id="WP_167695485.1">
    <property type="nucleotide sequence ID" value="NZ_CP118181.1"/>
</dbReference>
<organism evidence="6 7">
    <name type="scientific">Entomospira culicis</name>
    <dbReference type="NCBI Taxonomy" id="2719989"/>
    <lineage>
        <taxon>Bacteria</taxon>
        <taxon>Pseudomonadati</taxon>
        <taxon>Spirochaetota</taxon>
        <taxon>Spirochaetia</taxon>
        <taxon>Spirochaetales</taxon>
        <taxon>Spirochaetaceae</taxon>
        <taxon>Entomospira</taxon>
    </lineage>
</organism>
<dbReference type="GO" id="GO:0003700">
    <property type="term" value="F:DNA-binding transcription factor activity"/>
    <property type="evidence" value="ECO:0007669"/>
    <property type="project" value="TreeGrafter"/>
</dbReference>
<evidence type="ECO:0000259" key="5">
    <source>
        <dbReference type="PROSITE" id="PS50932"/>
    </source>
</evidence>
<dbReference type="CDD" id="cd06267">
    <property type="entry name" value="PBP1_LacI_sugar_binding-like"/>
    <property type="match status" value="1"/>
</dbReference>
<dbReference type="InterPro" id="IPR000843">
    <property type="entry name" value="HTH_LacI"/>
</dbReference>
<dbReference type="Proteomes" id="UP000778951">
    <property type="component" value="Unassembled WGS sequence"/>
</dbReference>
<keyword evidence="4" id="KW-0804">Transcription</keyword>
<dbReference type="PANTHER" id="PTHR30146">
    <property type="entry name" value="LACI-RELATED TRANSCRIPTIONAL REPRESSOR"/>
    <property type="match status" value="1"/>
</dbReference>
<dbReference type="Pfam" id="PF13377">
    <property type="entry name" value="Peripla_BP_3"/>
    <property type="match status" value="1"/>
</dbReference>
<proteinExistence type="predicted"/>
<feature type="domain" description="HTH lacI-type" evidence="5">
    <location>
        <begin position="9"/>
        <end position="63"/>
    </location>
</feature>
<dbReference type="InterPro" id="IPR046335">
    <property type="entry name" value="LacI/GalR-like_sensor"/>
</dbReference>
<dbReference type="InterPro" id="IPR010982">
    <property type="entry name" value="Lambda_DNA-bd_dom_sf"/>
</dbReference>
<dbReference type="GO" id="GO:0000976">
    <property type="term" value="F:transcription cis-regulatory region binding"/>
    <property type="evidence" value="ECO:0007669"/>
    <property type="project" value="TreeGrafter"/>
</dbReference>
<dbReference type="SUPFAM" id="SSF53822">
    <property type="entry name" value="Periplasmic binding protein-like I"/>
    <property type="match status" value="1"/>
</dbReference>
<dbReference type="AlphaFoldDB" id="A0A968GI01"/>
<dbReference type="InterPro" id="IPR028082">
    <property type="entry name" value="Peripla_BP_I"/>
</dbReference>
<keyword evidence="3" id="KW-0238">DNA-binding</keyword>
<gene>
    <name evidence="6" type="ORF">HCT48_04075</name>
</gene>
<sequence>MQMKEKALVGIKAIAQEAGVAISTVSCALNNTGNLSTATRERVLAIARRHHYQPSFVAKSLKRQQTGVIALLLASFDGEFYSDLIMGVESSLREAGLELMICHGSGAQRVLSEGLFDGLIILDGQFSNEMILRLVERGKKIVVLDRPFPHASVSQICLNNAQGCGFVWQDLMKLETERFICITGPLGNYDGDQRRLAIENLSREHALAVDWYEGNFSKESGYLVAKEIFGKVSSGLKVIFAFNDNMALGVYEYMREQSLFFGEDAVLIGFDGLQINQYLQPSLASIGYDRRFWGYQAGKSLLDLLAGKESISLEIDTYLVSGASWI</sequence>
<evidence type="ECO:0000313" key="6">
    <source>
        <dbReference type="EMBL" id="NIZ69392.1"/>
    </source>
</evidence>
<dbReference type="SMART" id="SM00354">
    <property type="entry name" value="HTH_LACI"/>
    <property type="match status" value="1"/>
</dbReference>
<dbReference type="Pfam" id="PF00356">
    <property type="entry name" value="LacI"/>
    <property type="match status" value="1"/>
</dbReference>
<name>A0A968GI01_9SPIO</name>
<keyword evidence="7" id="KW-1185">Reference proteome</keyword>
<accession>A0A968GI01</accession>
<dbReference type="EMBL" id="JAATLM010000001">
    <property type="protein sequence ID" value="NIZ69392.1"/>
    <property type="molecule type" value="Genomic_DNA"/>
</dbReference>
<keyword evidence="1" id="KW-0678">Repressor</keyword>
<dbReference type="Gene3D" id="3.40.50.2300">
    <property type="match status" value="2"/>
</dbReference>
<dbReference type="PANTHER" id="PTHR30146:SF148">
    <property type="entry name" value="HTH-TYPE TRANSCRIPTIONAL REPRESSOR PURR-RELATED"/>
    <property type="match status" value="1"/>
</dbReference>
<evidence type="ECO:0000256" key="1">
    <source>
        <dbReference type="ARBA" id="ARBA00022491"/>
    </source>
</evidence>
<evidence type="ECO:0000256" key="2">
    <source>
        <dbReference type="ARBA" id="ARBA00023015"/>
    </source>
</evidence>
<protein>
    <submittedName>
        <fullName evidence="6">LacI family transcriptional regulator</fullName>
    </submittedName>
</protein>